<organism evidence="1">
    <name type="scientific">marine sediment metagenome</name>
    <dbReference type="NCBI Taxonomy" id="412755"/>
    <lineage>
        <taxon>unclassified sequences</taxon>
        <taxon>metagenomes</taxon>
        <taxon>ecological metagenomes</taxon>
    </lineage>
</organism>
<comment type="caution">
    <text evidence="1">The sequence shown here is derived from an EMBL/GenBank/DDBJ whole genome shotgun (WGS) entry which is preliminary data.</text>
</comment>
<sequence>MIERTETVRTPQYKGDTLGRVSLRYHCRCKHCDDTFVVPSDLRLTYRTPDVDRCGLCYKHYRDGIEWQKEEFERIRKLRRGLLTLKCERCGDRPLYCDPYEPRGLRPQYCAPCQYIMWDYEWEHDREEAMR</sequence>
<accession>A0A0F8X7E7</accession>
<gene>
    <name evidence="1" type="ORF">LCGC14_2978130</name>
</gene>
<name>A0A0F8X7E7_9ZZZZ</name>
<proteinExistence type="predicted"/>
<evidence type="ECO:0000313" key="1">
    <source>
        <dbReference type="EMBL" id="KKK65042.1"/>
    </source>
</evidence>
<reference evidence="1" key="1">
    <citation type="journal article" date="2015" name="Nature">
        <title>Complex archaea that bridge the gap between prokaryotes and eukaryotes.</title>
        <authorList>
            <person name="Spang A."/>
            <person name="Saw J.H."/>
            <person name="Jorgensen S.L."/>
            <person name="Zaremba-Niedzwiedzka K."/>
            <person name="Martijn J."/>
            <person name="Lind A.E."/>
            <person name="van Eijk R."/>
            <person name="Schleper C."/>
            <person name="Guy L."/>
            <person name="Ettema T.J."/>
        </authorList>
    </citation>
    <scope>NUCLEOTIDE SEQUENCE</scope>
</reference>
<dbReference type="EMBL" id="LAZR01060748">
    <property type="protein sequence ID" value="KKK65042.1"/>
    <property type="molecule type" value="Genomic_DNA"/>
</dbReference>
<evidence type="ECO:0008006" key="2">
    <source>
        <dbReference type="Google" id="ProtNLM"/>
    </source>
</evidence>
<dbReference type="AlphaFoldDB" id="A0A0F8X7E7"/>
<protein>
    <recommendedName>
        <fullName evidence="2">Zinc-binding domain-containing protein</fullName>
    </recommendedName>
</protein>